<organism evidence="4 5">
    <name type="scientific">Acinetobacter rongchengensis</name>
    <dbReference type="NCBI Taxonomy" id="2419601"/>
    <lineage>
        <taxon>Bacteria</taxon>
        <taxon>Pseudomonadati</taxon>
        <taxon>Pseudomonadota</taxon>
        <taxon>Gammaproteobacteria</taxon>
        <taxon>Moraxellales</taxon>
        <taxon>Moraxellaceae</taxon>
        <taxon>Acinetobacter</taxon>
    </lineage>
</organism>
<dbReference type="Pfam" id="PF00440">
    <property type="entry name" value="TetR_N"/>
    <property type="match status" value="1"/>
</dbReference>
<dbReference type="PRINTS" id="PR00455">
    <property type="entry name" value="HTHTETR"/>
</dbReference>
<dbReference type="PROSITE" id="PS01081">
    <property type="entry name" value="HTH_TETR_1"/>
    <property type="match status" value="1"/>
</dbReference>
<dbReference type="PANTHER" id="PTHR43479">
    <property type="entry name" value="ACREF/ENVCD OPERON REPRESSOR-RELATED"/>
    <property type="match status" value="1"/>
</dbReference>
<proteinExistence type="predicted"/>
<dbReference type="SUPFAM" id="SSF48498">
    <property type="entry name" value="Tetracyclin repressor-like, C-terminal domain"/>
    <property type="match status" value="1"/>
</dbReference>
<dbReference type="OrthoDB" id="9809772at2"/>
<dbReference type="InterPro" id="IPR023772">
    <property type="entry name" value="DNA-bd_HTH_TetR-type_CS"/>
</dbReference>
<accession>A0A3A8FC00</accession>
<keyword evidence="5" id="KW-1185">Reference proteome</keyword>
<gene>
    <name evidence="4" type="ORF">D7V20_06870</name>
</gene>
<dbReference type="InterPro" id="IPR009057">
    <property type="entry name" value="Homeodomain-like_sf"/>
</dbReference>
<dbReference type="Proteomes" id="UP000280405">
    <property type="component" value="Unassembled WGS sequence"/>
</dbReference>
<name>A0A3A8FC00_9GAMM</name>
<dbReference type="Gene3D" id="1.10.357.10">
    <property type="entry name" value="Tetracycline Repressor, domain 2"/>
    <property type="match status" value="1"/>
</dbReference>
<dbReference type="AlphaFoldDB" id="A0A3A8FC00"/>
<evidence type="ECO:0000313" key="5">
    <source>
        <dbReference type="Proteomes" id="UP000280405"/>
    </source>
</evidence>
<dbReference type="InterPro" id="IPR041479">
    <property type="entry name" value="TetR_CgmR_C"/>
</dbReference>
<dbReference type="InterPro" id="IPR001647">
    <property type="entry name" value="HTH_TetR"/>
</dbReference>
<feature type="DNA-binding region" description="H-T-H motif" evidence="2">
    <location>
        <begin position="35"/>
        <end position="54"/>
    </location>
</feature>
<sequence>MENPYQRKKNPTRVRQLILDKVIQLAGQQGIQGISIQSVASMAGITKGGVFHHFANKQILVKAMLEELIHHLDREVNAKIENDTVAYGCFTRAYIEVTLSPNIGANSAWSALCMTVITDKSFSEMWNQWLEERLKQHATTDQSIDLKILRYAADGAWFIEGLLPEPQHDYALIKQELILRSYPKS</sequence>
<dbReference type="EMBL" id="RAXT01000009">
    <property type="protein sequence ID" value="RKG38721.1"/>
    <property type="molecule type" value="Genomic_DNA"/>
</dbReference>
<protein>
    <submittedName>
        <fullName evidence="4">TetR/AcrR family transcriptional regulator</fullName>
    </submittedName>
</protein>
<dbReference type="PROSITE" id="PS50977">
    <property type="entry name" value="HTH_TETR_2"/>
    <property type="match status" value="1"/>
</dbReference>
<feature type="domain" description="HTH tetR-type" evidence="3">
    <location>
        <begin position="12"/>
        <end position="72"/>
    </location>
</feature>
<dbReference type="PANTHER" id="PTHR43479:SF11">
    <property type="entry name" value="ACREF_ENVCD OPERON REPRESSOR-RELATED"/>
    <property type="match status" value="1"/>
</dbReference>
<evidence type="ECO:0000256" key="1">
    <source>
        <dbReference type="ARBA" id="ARBA00023125"/>
    </source>
</evidence>
<dbReference type="SUPFAM" id="SSF46689">
    <property type="entry name" value="Homeodomain-like"/>
    <property type="match status" value="1"/>
</dbReference>
<dbReference type="GO" id="GO:0003677">
    <property type="term" value="F:DNA binding"/>
    <property type="evidence" value="ECO:0007669"/>
    <property type="project" value="UniProtKB-UniRule"/>
</dbReference>
<keyword evidence="1 2" id="KW-0238">DNA-binding</keyword>
<comment type="caution">
    <text evidence="4">The sequence shown here is derived from an EMBL/GenBank/DDBJ whole genome shotgun (WGS) entry which is preliminary data.</text>
</comment>
<evidence type="ECO:0000259" key="3">
    <source>
        <dbReference type="PROSITE" id="PS50977"/>
    </source>
</evidence>
<dbReference type="RefSeq" id="WP_120383570.1">
    <property type="nucleotide sequence ID" value="NZ_RAXT01000009.1"/>
</dbReference>
<evidence type="ECO:0000313" key="4">
    <source>
        <dbReference type="EMBL" id="RKG38721.1"/>
    </source>
</evidence>
<reference evidence="4 5" key="1">
    <citation type="submission" date="2018-09" db="EMBL/GenBank/DDBJ databases">
        <title>The draft genome of Acinetobacter spp. strains.</title>
        <authorList>
            <person name="Qin J."/>
            <person name="Feng Y."/>
            <person name="Zong Z."/>
        </authorList>
    </citation>
    <scope>NUCLEOTIDE SEQUENCE [LARGE SCALE GENOMIC DNA]</scope>
    <source>
        <strain evidence="4 5">WCHAc060115</strain>
    </source>
</reference>
<dbReference type="Pfam" id="PF17937">
    <property type="entry name" value="TetR_C_28"/>
    <property type="match status" value="1"/>
</dbReference>
<evidence type="ECO:0000256" key="2">
    <source>
        <dbReference type="PROSITE-ProRule" id="PRU00335"/>
    </source>
</evidence>
<dbReference type="InterPro" id="IPR036271">
    <property type="entry name" value="Tet_transcr_reg_TetR-rel_C_sf"/>
</dbReference>
<dbReference type="InterPro" id="IPR050624">
    <property type="entry name" value="HTH-type_Tx_Regulator"/>
</dbReference>